<dbReference type="InterPro" id="IPR013362">
    <property type="entry name" value="Pilus_4_PilV"/>
</dbReference>
<keyword evidence="1" id="KW-1133">Transmembrane helix</keyword>
<keyword evidence="1" id="KW-0472">Membrane</keyword>
<feature type="transmembrane region" description="Helical" evidence="1">
    <location>
        <begin position="27"/>
        <end position="47"/>
    </location>
</feature>
<protein>
    <submittedName>
        <fullName evidence="3">Type IV pilus modification protein PilV</fullName>
    </submittedName>
</protein>
<accession>A0AAW8B589</accession>
<dbReference type="NCBIfam" id="TIGR02523">
    <property type="entry name" value="type_IV_pilV"/>
    <property type="match status" value="1"/>
</dbReference>
<dbReference type="Proteomes" id="UP001178354">
    <property type="component" value="Unassembled WGS sequence"/>
</dbReference>
<dbReference type="InterPro" id="IPR054402">
    <property type="entry name" value="Tt1218-like_dom"/>
</dbReference>
<reference evidence="3" key="2">
    <citation type="submission" date="2023-08" db="EMBL/GenBank/DDBJ databases">
        <authorList>
            <person name="Luo J."/>
        </authorList>
    </citation>
    <scope>NUCLEOTIDE SEQUENCE</scope>
    <source>
        <strain evidence="3">DSM 25064</strain>
    </source>
</reference>
<reference evidence="3" key="1">
    <citation type="journal article" date="2010" name="Int. J. Syst. Evol. Microbiol.">
        <title>Porticoccus litoralis gen. nov., sp. nov., a gammaproteobacterium isolated from the Yellow Sea.</title>
        <authorList>
            <person name="Oh H.M."/>
            <person name="Kim H."/>
            <person name="Kim K.M."/>
            <person name="Min G.S."/>
            <person name="Cho J.C."/>
        </authorList>
    </citation>
    <scope>NUCLEOTIDE SEQUENCE</scope>
    <source>
        <strain evidence="3">DSM 25064</strain>
    </source>
</reference>
<evidence type="ECO:0000313" key="4">
    <source>
        <dbReference type="Proteomes" id="UP001178354"/>
    </source>
</evidence>
<sequence>MMKIAHKPINNHSPHFLSHRQSKGAGLIEVLIAALVLSVGILGYVGLQINAKRLNFESTQRTTATYLAQNLLERMRSNPQQLNAYVVSDLDPGALGEPNPNCTTAQCTTAELATFDLWEWDQLLDGASVSGGLINPMACVTNNGNYLTVVIVWQGKTELDQSNAPACGAENYVDTLELRQWIQLNTFVADV</sequence>
<gene>
    <name evidence="3" type="primary">pilV</name>
    <name evidence="3" type="ORF">Q8A57_08795</name>
</gene>
<evidence type="ECO:0000256" key="1">
    <source>
        <dbReference type="SAM" id="Phobius"/>
    </source>
</evidence>
<dbReference type="Pfam" id="PF22150">
    <property type="entry name" value="Tt1218-like"/>
    <property type="match status" value="1"/>
</dbReference>
<proteinExistence type="predicted"/>
<feature type="domain" description="Type IV pilin Tt1218-like" evidence="2">
    <location>
        <begin position="47"/>
        <end position="118"/>
    </location>
</feature>
<keyword evidence="4" id="KW-1185">Reference proteome</keyword>
<organism evidence="3 4">
    <name type="scientific">Porticoccus litoralis</name>
    <dbReference type="NCBI Taxonomy" id="434086"/>
    <lineage>
        <taxon>Bacteria</taxon>
        <taxon>Pseudomonadati</taxon>
        <taxon>Pseudomonadota</taxon>
        <taxon>Gammaproteobacteria</taxon>
        <taxon>Cellvibrionales</taxon>
        <taxon>Porticoccaceae</taxon>
        <taxon>Porticoccus</taxon>
    </lineage>
</organism>
<dbReference type="EMBL" id="JAUUUU010000004">
    <property type="protein sequence ID" value="MDP1521063.1"/>
    <property type="molecule type" value="Genomic_DNA"/>
</dbReference>
<keyword evidence="1" id="KW-0812">Transmembrane</keyword>
<dbReference type="AlphaFoldDB" id="A0AAW8B589"/>
<comment type="caution">
    <text evidence="3">The sequence shown here is derived from an EMBL/GenBank/DDBJ whole genome shotgun (WGS) entry which is preliminary data.</text>
</comment>
<name>A0AAW8B589_9GAMM</name>
<dbReference type="RefSeq" id="WP_305170688.1">
    <property type="nucleotide sequence ID" value="NZ_JAUUUU010000004.1"/>
</dbReference>
<evidence type="ECO:0000313" key="3">
    <source>
        <dbReference type="EMBL" id="MDP1521063.1"/>
    </source>
</evidence>
<evidence type="ECO:0000259" key="2">
    <source>
        <dbReference type="Pfam" id="PF22150"/>
    </source>
</evidence>